<dbReference type="Proteomes" id="UP001515641">
    <property type="component" value="Unassembled WGS sequence"/>
</dbReference>
<sequence>MNAISDIETFSQRLRGGPEALGERSVELYRQFLRGNIEEVLSHVFPLFCARLSAEQLRGSIDDFLAGHASSSPEFHHIATEFLCFSQAGLPADLRQCLEYEWLLFSVEIDEALVTPPSTSEVTERSVFSLNPTLACIDIQLDFAGLAGPYAIFRDARHQVIRKPLSSLDRWLLEALRTPCTYPDLSAEVPLDALWTWLKEALAIGLIQRRDMPAPASDAGRPI</sequence>
<keyword evidence="3" id="KW-1185">Reference proteome</keyword>
<dbReference type="EMBL" id="JAAOMA010000003">
    <property type="protein sequence ID" value="NHR04345.1"/>
    <property type="molecule type" value="Genomic_DNA"/>
</dbReference>
<proteinExistence type="predicted"/>
<dbReference type="InterPro" id="IPR018640">
    <property type="entry name" value="DUF2063"/>
</dbReference>
<protein>
    <recommendedName>
        <fullName evidence="1">Putative DNA-binding domain-containing protein</fullName>
    </recommendedName>
</protein>
<evidence type="ECO:0000313" key="2">
    <source>
        <dbReference type="EMBL" id="NHR04345.1"/>
    </source>
</evidence>
<evidence type="ECO:0000313" key="3">
    <source>
        <dbReference type="Proteomes" id="UP001515641"/>
    </source>
</evidence>
<feature type="domain" description="Putative DNA-binding" evidence="1">
    <location>
        <begin position="9"/>
        <end position="85"/>
    </location>
</feature>
<dbReference type="Gene3D" id="1.10.150.690">
    <property type="entry name" value="DUF2063"/>
    <property type="match status" value="1"/>
</dbReference>
<dbReference type="Pfam" id="PF09836">
    <property type="entry name" value="DUF2063"/>
    <property type="match status" value="1"/>
</dbReference>
<gene>
    <name evidence="2" type="ORF">HA052_03960</name>
</gene>
<dbReference type="InterPro" id="IPR044922">
    <property type="entry name" value="DUF2063_N_sf"/>
</dbReference>
<evidence type="ECO:0000259" key="1">
    <source>
        <dbReference type="Pfam" id="PF09836"/>
    </source>
</evidence>
<name>A0ABX0KXX4_9NEIS</name>
<comment type="caution">
    <text evidence="2">The sequence shown here is derived from an EMBL/GenBank/DDBJ whole genome shotgun (WGS) entry which is preliminary data.</text>
</comment>
<accession>A0ABX0KXX4</accession>
<organism evidence="2 3">
    <name type="scientific">Chromobacterium fluminis</name>
    <dbReference type="NCBI Taxonomy" id="3044269"/>
    <lineage>
        <taxon>Bacteria</taxon>
        <taxon>Pseudomonadati</taxon>
        <taxon>Pseudomonadota</taxon>
        <taxon>Betaproteobacteria</taxon>
        <taxon>Neisseriales</taxon>
        <taxon>Chromobacteriaceae</taxon>
        <taxon>Chromobacterium</taxon>
    </lineage>
</organism>
<reference evidence="2 3" key="1">
    <citation type="submission" date="2020-03" db="EMBL/GenBank/DDBJ databases">
        <title>Draft genome sequence of environmentally isolated cultures.</title>
        <authorList>
            <person name="Wilson H.S."/>
            <person name="De Leon M.E."/>
        </authorList>
    </citation>
    <scope>NUCLEOTIDE SEQUENCE [LARGE SCALE GENOMIC DNA]</scope>
    <source>
        <strain evidence="2 3">HSC-31F16</strain>
    </source>
</reference>
<dbReference type="RefSeq" id="WP_166450857.1">
    <property type="nucleotide sequence ID" value="NZ_JAAOMA010000003.1"/>
</dbReference>